<dbReference type="InterPro" id="IPR014440">
    <property type="entry name" value="HCCAis_GSTk"/>
</dbReference>
<proteinExistence type="inferred from homology"/>
<dbReference type="InterPro" id="IPR044087">
    <property type="entry name" value="NahD-like"/>
</dbReference>
<sequence>MTKTVEFYFDFGSPTSYLAWTQLPRIAAEHGAQLAYRPVLVGGIHKATNNSSPAAIPAKRNWMWTDVARFARRYGVRYENNPHFPINTLMLMRGAAGAQMHDEQLFLRYVDAVFRAMWERPCNLGDASVLRTVLEEAGLDSAFLSELAENPAVKGKLKADTEAAVARGLFGVPTMFVGDEMFFGQDRLDFIEEALR</sequence>
<dbReference type="EMBL" id="QRGA01000013">
    <property type="protein sequence ID" value="RDU96728.1"/>
    <property type="molecule type" value="Genomic_DNA"/>
</dbReference>
<dbReference type="GO" id="GO:0018845">
    <property type="term" value="F:2-hydroxychromene-2-carboxylate isomerase activity"/>
    <property type="evidence" value="ECO:0007669"/>
    <property type="project" value="UniProtKB-UniRule"/>
</dbReference>
<dbReference type="AlphaFoldDB" id="A0A3D8JUI0"/>
<name>A0A3D8JUI0_9BURK</name>
<keyword evidence="1 4" id="KW-0413">Isomerase</keyword>
<evidence type="ECO:0000259" key="3">
    <source>
        <dbReference type="Pfam" id="PF01323"/>
    </source>
</evidence>
<keyword evidence="5" id="KW-1185">Reference proteome</keyword>
<dbReference type="CDD" id="cd03022">
    <property type="entry name" value="DsbA_HCCA_Iso"/>
    <property type="match status" value="1"/>
</dbReference>
<comment type="catalytic activity">
    <reaction evidence="1">
        <text>2-hydroxychromene-2-carboxylate = (3E)-4-(2-hydroxyphenyl)-2-oxobut-3-enoate</text>
        <dbReference type="Rhea" id="RHEA:27401"/>
        <dbReference type="ChEBI" id="CHEBI:59350"/>
        <dbReference type="ChEBI" id="CHEBI:59353"/>
        <dbReference type="EC" id="5.99.1.4"/>
    </reaction>
</comment>
<evidence type="ECO:0000256" key="1">
    <source>
        <dbReference type="PIRNR" id="PIRNR006386"/>
    </source>
</evidence>
<dbReference type="EC" id="5.99.1.4" evidence="1"/>
<comment type="similarity">
    <text evidence="1">Belongs to the GST superfamily. NadH family.</text>
</comment>
<reference evidence="4 5" key="1">
    <citation type="submission" date="2018-08" db="EMBL/GenBank/DDBJ databases">
        <title>Paraburkholderia sp. DHOM06 isolated from forest soil.</title>
        <authorList>
            <person name="Gao Z.-H."/>
            <person name="Qiu L.-H."/>
        </authorList>
    </citation>
    <scope>NUCLEOTIDE SEQUENCE [LARGE SCALE GENOMIC DNA]</scope>
    <source>
        <strain evidence="4 5">DHOM06</strain>
    </source>
</reference>
<dbReference type="PANTHER" id="PTHR42943:SF2">
    <property type="entry name" value="GLUTATHIONE S-TRANSFERASE KAPPA 1"/>
    <property type="match status" value="1"/>
</dbReference>
<feature type="active site" description="Nucleophile" evidence="2">
    <location>
        <position position="13"/>
    </location>
</feature>
<evidence type="ECO:0000313" key="5">
    <source>
        <dbReference type="Proteomes" id="UP000256838"/>
    </source>
</evidence>
<comment type="caution">
    <text evidence="4">The sequence shown here is derived from an EMBL/GenBank/DDBJ whole genome shotgun (WGS) entry which is preliminary data.</text>
</comment>
<dbReference type="PANTHER" id="PTHR42943">
    <property type="entry name" value="GLUTATHIONE S-TRANSFERASE KAPPA"/>
    <property type="match status" value="1"/>
</dbReference>
<evidence type="ECO:0000256" key="2">
    <source>
        <dbReference type="PIRSR" id="PIRSR006386-1"/>
    </source>
</evidence>
<dbReference type="PIRSF" id="PIRSF006386">
    <property type="entry name" value="HCCAis_GSTk"/>
    <property type="match status" value="1"/>
</dbReference>
<dbReference type="Gene3D" id="3.40.30.10">
    <property type="entry name" value="Glutaredoxin"/>
    <property type="match status" value="1"/>
</dbReference>
<dbReference type="Pfam" id="PF01323">
    <property type="entry name" value="DSBA"/>
    <property type="match status" value="1"/>
</dbReference>
<dbReference type="GO" id="GO:0004602">
    <property type="term" value="F:glutathione peroxidase activity"/>
    <property type="evidence" value="ECO:0007669"/>
    <property type="project" value="TreeGrafter"/>
</dbReference>
<dbReference type="GO" id="GO:0004364">
    <property type="term" value="F:glutathione transferase activity"/>
    <property type="evidence" value="ECO:0007669"/>
    <property type="project" value="TreeGrafter"/>
</dbReference>
<dbReference type="GO" id="GO:0006749">
    <property type="term" value="P:glutathione metabolic process"/>
    <property type="evidence" value="ECO:0007669"/>
    <property type="project" value="TreeGrafter"/>
</dbReference>
<gene>
    <name evidence="4" type="ORF">DWV00_22300</name>
</gene>
<dbReference type="RefSeq" id="WP_115535783.1">
    <property type="nucleotide sequence ID" value="NZ_QRGA01000013.1"/>
</dbReference>
<accession>A0A3D8JUI0</accession>
<dbReference type="InterPro" id="IPR001853">
    <property type="entry name" value="DSBA-like_thioredoxin_dom"/>
</dbReference>
<protein>
    <recommendedName>
        <fullName evidence="1">2-hydroxychromene-2-carboxylate isomerase</fullName>
        <ecNumber evidence="1">5.99.1.4</ecNumber>
    </recommendedName>
</protein>
<dbReference type="InterPro" id="IPR036249">
    <property type="entry name" value="Thioredoxin-like_sf"/>
</dbReference>
<dbReference type="SUPFAM" id="SSF52833">
    <property type="entry name" value="Thioredoxin-like"/>
    <property type="match status" value="1"/>
</dbReference>
<dbReference type="GO" id="GO:1901170">
    <property type="term" value="P:naphthalene catabolic process"/>
    <property type="evidence" value="ECO:0007669"/>
    <property type="project" value="InterPro"/>
</dbReference>
<dbReference type="InterPro" id="IPR051924">
    <property type="entry name" value="GST_Kappa/NadH"/>
</dbReference>
<dbReference type="Proteomes" id="UP000256838">
    <property type="component" value="Unassembled WGS sequence"/>
</dbReference>
<organism evidence="4 5">
    <name type="scientific">Trinickia dinghuensis</name>
    <dbReference type="NCBI Taxonomy" id="2291023"/>
    <lineage>
        <taxon>Bacteria</taxon>
        <taxon>Pseudomonadati</taxon>
        <taxon>Pseudomonadota</taxon>
        <taxon>Betaproteobacteria</taxon>
        <taxon>Burkholderiales</taxon>
        <taxon>Burkholderiaceae</taxon>
        <taxon>Trinickia</taxon>
    </lineage>
</organism>
<feature type="domain" description="DSBA-like thioredoxin" evidence="3">
    <location>
        <begin position="4"/>
        <end position="195"/>
    </location>
</feature>
<evidence type="ECO:0000313" key="4">
    <source>
        <dbReference type="EMBL" id="RDU96728.1"/>
    </source>
</evidence>
<dbReference type="OrthoDB" id="8560325at2"/>